<comment type="subcellular location">
    <subcellularLocation>
        <location evidence="1">Nucleus</location>
    </subcellularLocation>
</comment>
<evidence type="ECO:0000256" key="2">
    <source>
        <dbReference type="ARBA" id="ARBA00023015"/>
    </source>
</evidence>
<dbReference type="PROSITE" id="PS51032">
    <property type="entry name" value="AP2_ERF"/>
    <property type="match status" value="1"/>
</dbReference>
<feature type="domain" description="AP2/ERF" evidence="6">
    <location>
        <begin position="13"/>
        <end position="48"/>
    </location>
</feature>
<comment type="caution">
    <text evidence="7">The sequence shown here is derived from an EMBL/GenBank/DDBJ whole genome shotgun (WGS) entry which is preliminary data.</text>
</comment>
<dbReference type="InterPro" id="IPR036955">
    <property type="entry name" value="AP2/ERF_dom_sf"/>
</dbReference>
<gene>
    <name evidence="7" type="ORF">QYE76_050248</name>
</gene>
<evidence type="ECO:0000313" key="8">
    <source>
        <dbReference type="Proteomes" id="UP001231189"/>
    </source>
</evidence>
<keyword evidence="8" id="KW-1185">Reference proteome</keyword>
<proteinExistence type="predicted"/>
<sequence length="68" mass="7542">MPPRLRTNHASTVFFGVRFQPEGHFAAEISVAGVRVWLGTFSTREEAAPLMATTPCVPTHWDSKCKVL</sequence>
<reference evidence="7" key="1">
    <citation type="submission" date="2023-07" db="EMBL/GenBank/DDBJ databases">
        <title>A chromosome-level genome assembly of Lolium multiflorum.</title>
        <authorList>
            <person name="Chen Y."/>
            <person name="Copetti D."/>
            <person name="Kolliker R."/>
            <person name="Studer B."/>
        </authorList>
    </citation>
    <scope>NUCLEOTIDE SEQUENCE</scope>
    <source>
        <strain evidence="7">02402/16</strain>
        <tissue evidence="7">Leaf</tissue>
    </source>
</reference>
<dbReference type="GO" id="GO:0003677">
    <property type="term" value="F:DNA binding"/>
    <property type="evidence" value="ECO:0007669"/>
    <property type="project" value="UniProtKB-KW"/>
</dbReference>
<evidence type="ECO:0000256" key="3">
    <source>
        <dbReference type="ARBA" id="ARBA00023125"/>
    </source>
</evidence>
<keyword evidence="2" id="KW-0805">Transcription regulation</keyword>
<keyword evidence="4" id="KW-0804">Transcription</keyword>
<dbReference type="GO" id="GO:0003700">
    <property type="term" value="F:DNA-binding transcription factor activity"/>
    <property type="evidence" value="ECO:0007669"/>
    <property type="project" value="InterPro"/>
</dbReference>
<evidence type="ECO:0000313" key="7">
    <source>
        <dbReference type="EMBL" id="KAK1662089.1"/>
    </source>
</evidence>
<dbReference type="Proteomes" id="UP001231189">
    <property type="component" value="Unassembled WGS sequence"/>
</dbReference>
<dbReference type="SUPFAM" id="SSF54171">
    <property type="entry name" value="DNA-binding domain"/>
    <property type="match status" value="1"/>
</dbReference>
<dbReference type="SMART" id="SM00380">
    <property type="entry name" value="AP2"/>
    <property type="match status" value="1"/>
</dbReference>
<organism evidence="7 8">
    <name type="scientific">Lolium multiflorum</name>
    <name type="common">Italian ryegrass</name>
    <name type="synonym">Lolium perenne subsp. multiflorum</name>
    <dbReference type="NCBI Taxonomy" id="4521"/>
    <lineage>
        <taxon>Eukaryota</taxon>
        <taxon>Viridiplantae</taxon>
        <taxon>Streptophyta</taxon>
        <taxon>Embryophyta</taxon>
        <taxon>Tracheophyta</taxon>
        <taxon>Spermatophyta</taxon>
        <taxon>Magnoliopsida</taxon>
        <taxon>Liliopsida</taxon>
        <taxon>Poales</taxon>
        <taxon>Poaceae</taxon>
        <taxon>BOP clade</taxon>
        <taxon>Pooideae</taxon>
        <taxon>Poodae</taxon>
        <taxon>Poeae</taxon>
        <taxon>Poeae Chloroplast Group 2 (Poeae type)</taxon>
        <taxon>Loliodinae</taxon>
        <taxon>Loliinae</taxon>
        <taxon>Lolium</taxon>
    </lineage>
</organism>
<keyword evidence="5" id="KW-0539">Nucleus</keyword>
<dbReference type="InterPro" id="IPR016177">
    <property type="entry name" value="DNA-bd_dom_sf"/>
</dbReference>
<name>A0AAD8SQJ2_LOLMU</name>
<dbReference type="EMBL" id="JAUUTY010000003">
    <property type="protein sequence ID" value="KAK1662089.1"/>
    <property type="molecule type" value="Genomic_DNA"/>
</dbReference>
<keyword evidence="3" id="KW-0238">DNA-binding</keyword>
<dbReference type="GO" id="GO:0005634">
    <property type="term" value="C:nucleus"/>
    <property type="evidence" value="ECO:0007669"/>
    <property type="project" value="UniProtKB-SubCell"/>
</dbReference>
<evidence type="ECO:0000259" key="6">
    <source>
        <dbReference type="PROSITE" id="PS51032"/>
    </source>
</evidence>
<protein>
    <recommendedName>
        <fullName evidence="6">AP2/ERF domain-containing protein</fullName>
    </recommendedName>
</protein>
<evidence type="ECO:0000256" key="5">
    <source>
        <dbReference type="ARBA" id="ARBA00023242"/>
    </source>
</evidence>
<dbReference type="AlphaFoldDB" id="A0AAD8SQJ2"/>
<dbReference type="InterPro" id="IPR001471">
    <property type="entry name" value="AP2/ERF_dom"/>
</dbReference>
<evidence type="ECO:0000256" key="4">
    <source>
        <dbReference type="ARBA" id="ARBA00023163"/>
    </source>
</evidence>
<evidence type="ECO:0000256" key="1">
    <source>
        <dbReference type="ARBA" id="ARBA00004123"/>
    </source>
</evidence>
<accession>A0AAD8SQJ2</accession>
<dbReference type="Gene3D" id="3.30.730.10">
    <property type="entry name" value="AP2/ERF domain"/>
    <property type="match status" value="1"/>
</dbReference>